<keyword evidence="4" id="KW-0067">ATP-binding</keyword>
<dbReference type="InterPro" id="IPR017441">
    <property type="entry name" value="Protein_kinase_ATP_BS"/>
</dbReference>
<feature type="domain" description="FHA" evidence="5">
    <location>
        <begin position="44"/>
        <end position="103"/>
    </location>
</feature>
<dbReference type="InterPro" id="IPR000719">
    <property type="entry name" value="Prot_kinase_dom"/>
</dbReference>
<evidence type="ECO:0000256" key="2">
    <source>
        <dbReference type="ARBA" id="ARBA00047899"/>
    </source>
</evidence>
<dbReference type="Gene3D" id="2.60.200.20">
    <property type="match status" value="1"/>
</dbReference>
<dbReference type="GO" id="GO:0005524">
    <property type="term" value="F:ATP binding"/>
    <property type="evidence" value="ECO:0007669"/>
    <property type="project" value="UniProtKB-UniRule"/>
</dbReference>
<sequence length="255" mass="29524">MTARYDCHHSQQVETATCVGILLVWDPQTGTTFDPFKIYSNEEIYIGRDRKHCQYVVEDPVISNRHIRIYTIIYDQENLQEIAPLVYAQDISRNGTCWNGCRIVRGKGGVLLSRGDILQLSPSFYLQFQCNTSETIRPFDILQKREMQLFEDQYIITGRKLGSGAYGQVHMAIDRKKKQQLACKVVDIRLIKRKLLFSRPTESDHAQYVQKKLEAYYQEAEILRRIRHPNIIGLENVIKTPNTMLVVVSHSGEIC</sequence>
<proteinExistence type="inferred from homology"/>
<dbReference type="EMBL" id="NPHW01002105">
    <property type="protein sequence ID" value="OXV12153.1"/>
    <property type="molecule type" value="Genomic_DNA"/>
</dbReference>
<dbReference type="PROSITE" id="PS00107">
    <property type="entry name" value="PROTEIN_KINASE_ATP"/>
    <property type="match status" value="1"/>
</dbReference>
<comment type="similarity">
    <text evidence="1">Belongs to the protein kinase superfamily. CAMK Ser/Thr protein kinase family. CHEK2 subfamily.</text>
</comment>
<dbReference type="GO" id="GO:0005737">
    <property type="term" value="C:cytoplasm"/>
    <property type="evidence" value="ECO:0007669"/>
    <property type="project" value="TreeGrafter"/>
</dbReference>
<feature type="domain" description="Protein kinase" evidence="6">
    <location>
        <begin position="155"/>
        <end position="255"/>
    </location>
</feature>
<protein>
    <recommendedName>
        <fullName evidence="9">FHA domain-containing protein</fullName>
    </recommendedName>
</protein>
<feature type="binding site" evidence="4">
    <location>
        <position position="184"/>
    </location>
    <ligand>
        <name>ATP</name>
        <dbReference type="ChEBI" id="CHEBI:30616"/>
    </ligand>
</feature>
<keyword evidence="8" id="KW-1185">Reference proteome</keyword>
<evidence type="ECO:0000256" key="1">
    <source>
        <dbReference type="ARBA" id="ARBA00005575"/>
    </source>
</evidence>
<dbReference type="AlphaFoldDB" id="A0A232M711"/>
<keyword evidence="4" id="KW-0547">Nucleotide-binding</keyword>
<comment type="caution">
    <text evidence="7">The sequence shown here is derived from an EMBL/GenBank/DDBJ whole genome shotgun (WGS) entry which is preliminary data.</text>
</comment>
<dbReference type="OrthoDB" id="74764at2759"/>
<dbReference type="GO" id="GO:0004674">
    <property type="term" value="F:protein serine/threonine kinase activity"/>
    <property type="evidence" value="ECO:0007669"/>
    <property type="project" value="UniProtKB-EC"/>
</dbReference>
<evidence type="ECO:0008006" key="9">
    <source>
        <dbReference type="Google" id="ProtNLM"/>
    </source>
</evidence>
<dbReference type="SUPFAM" id="SSF49879">
    <property type="entry name" value="SMAD/FHA domain"/>
    <property type="match status" value="1"/>
</dbReference>
<dbReference type="InterPro" id="IPR011009">
    <property type="entry name" value="Kinase-like_dom_sf"/>
</dbReference>
<dbReference type="CDD" id="cd22670">
    <property type="entry name" value="FHA_MEK1-like"/>
    <property type="match status" value="1"/>
</dbReference>
<name>A0A232M711_9EURO</name>
<evidence type="ECO:0000256" key="3">
    <source>
        <dbReference type="ARBA" id="ARBA00048679"/>
    </source>
</evidence>
<accession>A0A232M711</accession>
<gene>
    <name evidence="7" type="ORF">Egran_00084</name>
</gene>
<dbReference type="Pfam" id="PF00069">
    <property type="entry name" value="Pkinase"/>
    <property type="match status" value="1"/>
</dbReference>
<evidence type="ECO:0000313" key="8">
    <source>
        <dbReference type="Proteomes" id="UP000243515"/>
    </source>
</evidence>
<dbReference type="InterPro" id="IPR008984">
    <property type="entry name" value="SMAD_FHA_dom_sf"/>
</dbReference>
<evidence type="ECO:0000256" key="4">
    <source>
        <dbReference type="PROSITE-ProRule" id="PRU10141"/>
    </source>
</evidence>
<dbReference type="Proteomes" id="UP000243515">
    <property type="component" value="Unassembled WGS sequence"/>
</dbReference>
<dbReference type="PANTHER" id="PTHR44167:SF26">
    <property type="entry name" value="PROTEIN KINASE, PUTATIVE (AFU_ORTHOLOGUE AFUA_5G07950)-RELATED"/>
    <property type="match status" value="1"/>
</dbReference>
<comment type="catalytic activity">
    <reaction evidence="2">
        <text>L-threonyl-[protein] + ATP = O-phospho-L-threonyl-[protein] + ADP + H(+)</text>
        <dbReference type="Rhea" id="RHEA:46608"/>
        <dbReference type="Rhea" id="RHEA-COMP:11060"/>
        <dbReference type="Rhea" id="RHEA-COMP:11605"/>
        <dbReference type="ChEBI" id="CHEBI:15378"/>
        <dbReference type="ChEBI" id="CHEBI:30013"/>
        <dbReference type="ChEBI" id="CHEBI:30616"/>
        <dbReference type="ChEBI" id="CHEBI:61977"/>
        <dbReference type="ChEBI" id="CHEBI:456216"/>
        <dbReference type="EC" id="2.7.11.1"/>
    </reaction>
</comment>
<dbReference type="PANTHER" id="PTHR44167">
    <property type="entry name" value="OVARIAN-SPECIFIC SERINE/THREONINE-PROTEIN KINASE LOK-RELATED"/>
    <property type="match status" value="1"/>
</dbReference>
<dbReference type="PROSITE" id="PS50006">
    <property type="entry name" value="FHA_DOMAIN"/>
    <property type="match status" value="1"/>
</dbReference>
<dbReference type="SMART" id="SM00240">
    <property type="entry name" value="FHA"/>
    <property type="match status" value="1"/>
</dbReference>
<dbReference type="SUPFAM" id="SSF56112">
    <property type="entry name" value="Protein kinase-like (PK-like)"/>
    <property type="match status" value="1"/>
</dbReference>
<reference evidence="7 8" key="1">
    <citation type="journal article" date="2015" name="Environ. Microbiol.">
        <title>Metagenome sequence of Elaphomyces granulatus from sporocarp tissue reveals Ascomycota ectomycorrhizal fingerprints of genome expansion and a Proteobacteria-rich microbiome.</title>
        <authorList>
            <person name="Quandt C.A."/>
            <person name="Kohler A."/>
            <person name="Hesse C.N."/>
            <person name="Sharpton T.J."/>
            <person name="Martin F."/>
            <person name="Spatafora J.W."/>
        </authorList>
    </citation>
    <scope>NUCLEOTIDE SEQUENCE [LARGE SCALE GENOMIC DNA]</scope>
    <source>
        <strain evidence="7 8">OSC145934</strain>
    </source>
</reference>
<comment type="catalytic activity">
    <reaction evidence="3">
        <text>L-seryl-[protein] + ATP = O-phospho-L-seryl-[protein] + ADP + H(+)</text>
        <dbReference type="Rhea" id="RHEA:17989"/>
        <dbReference type="Rhea" id="RHEA-COMP:9863"/>
        <dbReference type="Rhea" id="RHEA-COMP:11604"/>
        <dbReference type="ChEBI" id="CHEBI:15378"/>
        <dbReference type="ChEBI" id="CHEBI:29999"/>
        <dbReference type="ChEBI" id="CHEBI:30616"/>
        <dbReference type="ChEBI" id="CHEBI:83421"/>
        <dbReference type="ChEBI" id="CHEBI:456216"/>
        <dbReference type="EC" id="2.7.11.1"/>
    </reaction>
</comment>
<organism evidence="7 8">
    <name type="scientific">Elaphomyces granulatus</name>
    <dbReference type="NCBI Taxonomy" id="519963"/>
    <lineage>
        <taxon>Eukaryota</taxon>
        <taxon>Fungi</taxon>
        <taxon>Dikarya</taxon>
        <taxon>Ascomycota</taxon>
        <taxon>Pezizomycotina</taxon>
        <taxon>Eurotiomycetes</taxon>
        <taxon>Eurotiomycetidae</taxon>
        <taxon>Eurotiales</taxon>
        <taxon>Elaphomycetaceae</taxon>
        <taxon>Elaphomyces</taxon>
    </lineage>
</organism>
<dbReference type="GO" id="GO:0051598">
    <property type="term" value="P:meiotic recombination checkpoint signaling"/>
    <property type="evidence" value="ECO:0007669"/>
    <property type="project" value="TreeGrafter"/>
</dbReference>
<evidence type="ECO:0000259" key="5">
    <source>
        <dbReference type="PROSITE" id="PS50006"/>
    </source>
</evidence>
<evidence type="ECO:0000259" key="6">
    <source>
        <dbReference type="PROSITE" id="PS50011"/>
    </source>
</evidence>
<dbReference type="Pfam" id="PF00498">
    <property type="entry name" value="FHA"/>
    <property type="match status" value="1"/>
</dbReference>
<evidence type="ECO:0000313" key="7">
    <source>
        <dbReference type="EMBL" id="OXV12153.1"/>
    </source>
</evidence>
<dbReference type="Gene3D" id="3.30.200.20">
    <property type="entry name" value="Phosphorylase Kinase, domain 1"/>
    <property type="match status" value="1"/>
</dbReference>
<dbReference type="GO" id="GO:0005634">
    <property type="term" value="C:nucleus"/>
    <property type="evidence" value="ECO:0007669"/>
    <property type="project" value="TreeGrafter"/>
</dbReference>
<dbReference type="PROSITE" id="PS50011">
    <property type="entry name" value="PROTEIN_KINASE_DOM"/>
    <property type="match status" value="1"/>
</dbReference>
<dbReference type="InterPro" id="IPR000253">
    <property type="entry name" value="FHA_dom"/>
</dbReference>